<reference evidence="1" key="1">
    <citation type="journal article" date="2021" name="Nat. Commun.">
        <title>Genomic analyses provide insights into spinach domestication and the genetic basis of agronomic traits.</title>
        <authorList>
            <person name="Cai X."/>
            <person name="Sun X."/>
            <person name="Xu C."/>
            <person name="Sun H."/>
            <person name="Wang X."/>
            <person name="Ge C."/>
            <person name="Zhang Z."/>
            <person name="Wang Q."/>
            <person name="Fei Z."/>
            <person name="Jiao C."/>
            <person name="Wang Q."/>
        </authorList>
    </citation>
    <scope>NUCLEOTIDE SEQUENCE [LARGE SCALE GENOMIC DNA]</scope>
    <source>
        <strain evidence="1">cv. Varoflay</strain>
    </source>
</reference>
<dbReference type="RefSeq" id="XP_056691379.1">
    <property type="nucleotide sequence ID" value="XM_056835401.1"/>
</dbReference>
<proteinExistence type="predicted"/>
<dbReference type="GeneID" id="130466823"/>
<reference evidence="2" key="2">
    <citation type="submission" date="2025-08" db="UniProtKB">
        <authorList>
            <consortium name="RefSeq"/>
        </authorList>
    </citation>
    <scope>IDENTIFICATION</scope>
    <source>
        <tissue evidence="2">Leaf</tissue>
    </source>
</reference>
<evidence type="ECO:0000313" key="2">
    <source>
        <dbReference type="RefSeq" id="XP_056691379.1"/>
    </source>
</evidence>
<sequence>MGRGLNAKAARNLLYRDPSNFPGVFRRLRVLEPHMKMKCDLSGCDFKFNVVRGLSVHYDVVDVCSAANWFTLVTREGCMTGGFVTLLPMVLPMLLLRLLPQCR</sequence>
<organism evidence="1 2">
    <name type="scientific">Spinacia oleracea</name>
    <name type="common">Spinach</name>
    <dbReference type="NCBI Taxonomy" id="3562"/>
    <lineage>
        <taxon>Eukaryota</taxon>
        <taxon>Viridiplantae</taxon>
        <taxon>Streptophyta</taxon>
        <taxon>Embryophyta</taxon>
        <taxon>Tracheophyta</taxon>
        <taxon>Spermatophyta</taxon>
        <taxon>Magnoliopsida</taxon>
        <taxon>eudicotyledons</taxon>
        <taxon>Gunneridae</taxon>
        <taxon>Pentapetalae</taxon>
        <taxon>Caryophyllales</taxon>
        <taxon>Chenopodiaceae</taxon>
        <taxon>Chenopodioideae</taxon>
        <taxon>Anserineae</taxon>
        <taxon>Spinacia</taxon>
    </lineage>
</organism>
<name>A0ABM3R6Y4_SPIOL</name>
<gene>
    <name evidence="2" type="primary">LOC130466823</name>
</gene>
<accession>A0ABM3R6Y4</accession>
<evidence type="ECO:0000313" key="1">
    <source>
        <dbReference type="Proteomes" id="UP000813463"/>
    </source>
</evidence>
<keyword evidence="1" id="KW-1185">Reference proteome</keyword>
<dbReference type="Proteomes" id="UP000813463">
    <property type="component" value="Chromosome 2"/>
</dbReference>
<protein>
    <submittedName>
        <fullName evidence="2">Uncharacterized protein</fullName>
    </submittedName>
</protein>